<dbReference type="CDD" id="cd06982">
    <property type="entry name" value="cupin_BauB-like"/>
    <property type="match status" value="1"/>
</dbReference>
<gene>
    <name evidence="1" type="ORF">GCM10009755_03650</name>
</gene>
<dbReference type="Proteomes" id="UP001500755">
    <property type="component" value="Unassembled WGS sequence"/>
</dbReference>
<evidence type="ECO:0000313" key="1">
    <source>
        <dbReference type="EMBL" id="GAA1999372.1"/>
    </source>
</evidence>
<keyword evidence="2" id="KW-1185">Reference proteome</keyword>
<dbReference type="RefSeq" id="WP_344306442.1">
    <property type="nucleotide sequence ID" value="NZ_BAAANO010000004.1"/>
</dbReference>
<reference evidence="2" key="1">
    <citation type="journal article" date="2019" name="Int. J. Syst. Evol. Microbiol.">
        <title>The Global Catalogue of Microorganisms (GCM) 10K type strain sequencing project: providing services to taxonomists for standard genome sequencing and annotation.</title>
        <authorList>
            <consortium name="The Broad Institute Genomics Platform"/>
            <consortium name="The Broad Institute Genome Sequencing Center for Infectious Disease"/>
            <person name="Wu L."/>
            <person name="Ma J."/>
        </authorList>
    </citation>
    <scope>NUCLEOTIDE SEQUENCE [LARGE SCALE GENOMIC DNA]</scope>
    <source>
        <strain evidence="2">JCM 14546</strain>
    </source>
</reference>
<sequence>MSDYQPATATVQIDNEFSRVTEWRFPPGTETTFHVHEMDYVVVPTIAGMMTIVTETETFENPIVLGQSYTRGAGSAHNVINDTDAEFAFVEIEFKGRTAVAS</sequence>
<comment type="caution">
    <text evidence="1">The sequence shown here is derived from an EMBL/GenBank/DDBJ whole genome shotgun (WGS) entry which is preliminary data.</text>
</comment>
<name>A0ABP5ELE1_9MICO</name>
<dbReference type="InterPro" id="IPR014710">
    <property type="entry name" value="RmlC-like_jellyroll"/>
</dbReference>
<dbReference type="Gene3D" id="2.60.120.10">
    <property type="entry name" value="Jelly Rolls"/>
    <property type="match status" value="1"/>
</dbReference>
<dbReference type="InterPro" id="IPR011051">
    <property type="entry name" value="RmlC_Cupin_sf"/>
</dbReference>
<organism evidence="1 2">
    <name type="scientific">Brevibacterium samyangense</name>
    <dbReference type="NCBI Taxonomy" id="366888"/>
    <lineage>
        <taxon>Bacteria</taxon>
        <taxon>Bacillati</taxon>
        <taxon>Actinomycetota</taxon>
        <taxon>Actinomycetes</taxon>
        <taxon>Micrococcales</taxon>
        <taxon>Brevibacteriaceae</taxon>
        <taxon>Brevibacterium</taxon>
    </lineage>
</organism>
<protein>
    <submittedName>
        <fullName evidence="1">Cupin domain-containing protein</fullName>
    </submittedName>
</protein>
<proteinExistence type="predicted"/>
<accession>A0ABP5ELE1</accession>
<dbReference type="EMBL" id="BAAANO010000004">
    <property type="protein sequence ID" value="GAA1999372.1"/>
    <property type="molecule type" value="Genomic_DNA"/>
</dbReference>
<evidence type="ECO:0000313" key="2">
    <source>
        <dbReference type="Proteomes" id="UP001500755"/>
    </source>
</evidence>
<dbReference type="SUPFAM" id="SSF51182">
    <property type="entry name" value="RmlC-like cupins"/>
    <property type="match status" value="1"/>
</dbReference>